<feature type="signal peptide" evidence="14">
    <location>
        <begin position="1"/>
        <end position="19"/>
    </location>
</feature>
<sequence length="205" mass="23189">MTFRLVFVSLLVVFFSACSTLPDGPQRTVDLPAQLAALEKVNRWQLRGKMAIRNQQKAVSATVIWKTDGRNFHFRLTNLLGITLADLRVNEDGATLQADGDTLRDTDAERLVASVTGLAIPLKDLLVWVKGLPQNDDRYRLNEKGLVSALWPACDDCNGWQVSYNNYGDVQFANQTVWLPHDIRLTRAQQPDILIKIRIDQWTLN</sequence>
<accession>A0A918JDQ7</accession>
<evidence type="ECO:0000256" key="14">
    <source>
        <dbReference type="SAM" id="SignalP"/>
    </source>
</evidence>
<dbReference type="AlphaFoldDB" id="A0A918JDQ7"/>
<keyword evidence="5 13" id="KW-0813">Transport</keyword>
<evidence type="ECO:0000256" key="12">
    <source>
        <dbReference type="ARBA" id="ARBA00023288"/>
    </source>
</evidence>
<feature type="chain" id="PRO_5037548993" description="Outer-membrane lipoprotein LolB" evidence="14">
    <location>
        <begin position="20"/>
        <end position="205"/>
    </location>
</feature>
<keyword evidence="16" id="KW-1185">Reference proteome</keyword>
<evidence type="ECO:0000256" key="6">
    <source>
        <dbReference type="ARBA" id="ARBA00022729"/>
    </source>
</evidence>
<evidence type="ECO:0000256" key="13">
    <source>
        <dbReference type="HAMAP-Rule" id="MF_00233"/>
    </source>
</evidence>
<keyword evidence="8 13" id="KW-0472">Membrane</keyword>
<comment type="subunit">
    <text evidence="3 13">Monomer.</text>
</comment>
<evidence type="ECO:0000256" key="2">
    <source>
        <dbReference type="ARBA" id="ARBA00009696"/>
    </source>
</evidence>
<comment type="similarity">
    <text evidence="2 13">Belongs to the LolB family.</text>
</comment>
<dbReference type="SUPFAM" id="SSF89392">
    <property type="entry name" value="Prokaryotic lipoproteins and lipoprotein localization factors"/>
    <property type="match status" value="1"/>
</dbReference>
<dbReference type="Gene3D" id="2.50.20.10">
    <property type="entry name" value="Lipoprotein localisation LolA/LolB/LppX"/>
    <property type="match status" value="1"/>
</dbReference>
<comment type="function">
    <text evidence="13">Plays a critical role in the incorporation of lipoproteins in the outer membrane after they are released by the LolA protein.</text>
</comment>
<protein>
    <recommendedName>
        <fullName evidence="4 13">Outer-membrane lipoprotein LolB</fullName>
    </recommendedName>
</protein>
<evidence type="ECO:0000256" key="3">
    <source>
        <dbReference type="ARBA" id="ARBA00011245"/>
    </source>
</evidence>
<evidence type="ECO:0000256" key="5">
    <source>
        <dbReference type="ARBA" id="ARBA00022448"/>
    </source>
</evidence>
<dbReference type="EMBL" id="BMXP01000001">
    <property type="protein sequence ID" value="GGW75975.1"/>
    <property type="molecule type" value="Genomic_DNA"/>
</dbReference>
<evidence type="ECO:0000313" key="15">
    <source>
        <dbReference type="EMBL" id="GGW75975.1"/>
    </source>
</evidence>
<dbReference type="InterPro" id="IPR004565">
    <property type="entry name" value="OM_lipoprot_LolB"/>
</dbReference>
<dbReference type="InterPro" id="IPR029046">
    <property type="entry name" value="LolA/LolB/LppX"/>
</dbReference>
<keyword evidence="11 13" id="KW-0998">Cell outer membrane</keyword>
<gene>
    <name evidence="13 15" type="primary">lolB</name>
    <name evidence="15" type="ORF">GCM10007391_05500</name>
</gene>
<keyword evidence="9 13" id="KW-0564">Palmitate</keyword>
<comment type="subcellular location">
    <subcellularLocation>
        <location evidence="1 13">Cell outer membrane</location>
        <topology evidence="1 13">Lipid-anchor</topology>
    </subcellularLocation>
</comment>
<proteinExistence type="inferred from homology"/>
<reference evidence="15" key="2">
    <citation type="submission" date="2020-09" db="EMBL/GenBank/DDBJ databases">
        <authorList>
            <person name="Sun Q."/>
            <person name="Kim S."/>
        </authorList>
    </citation>
    <scope>NUCLEOTIDE SEQUENCE</scope>
    <source>
        <strain evidence="15">KCTC 22164</strain>
    </source>
</reference>
<name>A0A918JDQ7_9ALTE</name>
<dbReference type="Proteomes" id="UP000631300">
    <property type="component" value="Unassembled WGS sequence"/>
</dbReference>
<keyword evidence="12 13" id="KW-0449">Lipoprotein</keyword>
<dbReference type="CDD" id="cd16326">
    <property type="entry name" value="LolB"/>
    <property type="match status" value="1"/>
</dbReference>
<dbReference type="NCBIfam" id="TIGR00548">
    <property type="entry name" value="lolB"/>
    <property type="match status" value="1"/>
</dbReference>
<evidence type="ECO:0000313" key="16">
    <source>
        <dbReference type="Proteomes" id="UP000631300"/>
    </source>
</evidence>
<comment type="caution">
    <text evidence="15">The sequence shown here is derived from an EMBL/GenBank/DDBJ whole genome shotgun (WGS) entry which is preliminary data.</text>
</comment>
<keyword evidence="7 13" id="KW-0653">Protein transport</keyword>
<organism evidence="15 16">
    <name type="scientific">Alteromonas halophila</name>
    <dbReference type="NCBI Taxonomy" id="516698"/>
    <lineage>
        <taxon>Bacteria</taxon>
        <taxon>Pseudomonadati</taxon>
        <taxon>Pseudomonadota</taxon>
        <taxon>Gammaproteobacteria</taxon>
        <taxon>Alteromonadales</taxon>
        <taxon>Alteromonadaceae</taxon>
        <taxon>Alteromonas/Salinimonas group</taxon>
        <taxon>Alteromonas</taxon>
    </lineage>
</organism>
<evidence type="ECO:0000256" key="11">
    <source>
        <dbReference type="ARBA" id="ARBA00023237"/>
    </source>
</evidence>
<reference evidence="15" key="1">
    <citation type="journal article" date="2014" name="Int. J. Syst. Evol. Microbiol.">
        <title>Complete genome sequence of Corynebacterium casei LMG S-19264T (=DSM 44701T), isolated from a smear-ripened cheese.</title>
        <authorList>
            <consortium name="US DOE Joint Genome Institute (JGI-PGF)"/>
            <person name="Walter F."/>
            <person name="Albersmeier A."/>
            <person name="Kalinowski J."/>
            <person name="Ruckert C."/>
        </authorList>
    </citation>
    <scope>NUCLEOTIDE SEQUENCE</scope>
    <source>
        <strain evidence="15">KCTC 22164</strain>
    </source>
</reference>
<dbReference type="GO" id="GO:0044874">
    <property type="term" value="P:lipoprotein localization to outer membrane"/>
    <property type="evidence" value="ECO:0007669"/>
    <property type="project" value="UniProtKB-UniRule"/>
</dbReference>
<dbReference type="PROSITE" id="PS51257">
    <property type="entry name" value="PROKAR_LIPOPROTEIN"/>
    <property type="match status" value="1"/>
</dbReference>
<dbReference type="GO" id="GO:0009279">
    <property type="term" value="C:cell outer membrane"/>
    <property type="evidence" value="ECO:0007669"/>
    <property type="project" value="UniProtKB-SubCell"/>
</dbReference>
<evidence type="ECO:0000256" key="1">
    <source>
        <dbReference type="ARBA" id="ARBA00004459"/>
    </source>
</evidence>
<dbReference type="HAMAP" id="MF_00233">
    <property type="entry name" value="LolB"/>
    <property type="match status" value="1"/>
</dbReference>
<dbReference type="GO" id="GO:0015031">
    <property type="term" value="P:protein transport"/>
    <property type="evidence" value="ECO:0007669"/>
    <property type="project" value="UniProtKB-KW"/>
</dbReference>
<keyword evidence="6 13" id="KW-0732">Signal</keyword>
<evidence type="ECO:0000256" key="4">
    <source>
        <dbReference type="ARBA" id="ARBA00016202"/>
    </source>
</evidence>
<dbReference type="Pfam" id="PF03550">
    <property type="entry name" value="LolB"/>
    <property type="match status" value="1"/>
</dbReference>
<evidence type="ECO:0000256" key="9">
    <source>
        <dbReference type="ARBA" id="ARBA00023139"/>
    </source>
</evidence>
<evidence type="ECO:0000256" key="7">
    <source>
        <dbReference type="ARBA" id="ARBA00022927"/>
    </source>
</evidence>
<evidence type="ECO:0000256" key="8">
    <source>
        <dbReference type="ARBA" id="ARBA00023136"/>
    </source>
</evidence>
<evidence type="ECO:0000256" key="10">
    <source>
        <dbReference type="ARBA" id="ARBA00023186"/>
    </source>
</evidence>
<keyword evidence="10 13" id="KW-0143">Chaperone</keyword>
<dbReference type="RefSeq" id="WP_189403544.1">
    <property type="nucleotide sequence ID" value="NZ_BMXP01000001.1"/>
</dbReference>